<dbReference type="PANTHER" id="PTHR44229">
    <property type="entry name" value="15-HYDROXYPROSTAGLANDIN DEHYDROGENASE [NAD(+)]"/>
    <property type="match status" value="1"/>
</dbReference>
<reference evidence="4" key="1">
    <citation type="journal article" date="2021" name="BMC Genomics">
        <title>Chromosome-level genome assembly and manually-curated proteome of model necrotroph Parastagonospora nodorum Sn15 reveals a genome-wide trove of candidate effector homologs, and redundancy of virulence-related functions within an accessory chromosome.</title>
        <authorList>
            <person name="Bertazzoni S."/>
            <person name="Jones D.A.B."/>
            <person name="Phan H.T."/>
            <person name="Tan K.-C."/>
            <person name="Hane J.K."/>
        </authorList>
    </citation>
    <scope>NUCLEOTIDE SEQUENCE [LARGE SCALE GENOMIC DNA]</scope>
    <source>
        <strain evidence="4">SN15 / ATCC MYA-4574 / FGSC 10173)</strain>
    </source>
</reference>
<dbReference type="AlphaFoldDB" id="A0A7U2FA41"/>
<proteinExistence type="inferred from homology"/>
<dbReference type="GO" id="GO:0016491">
    <property type="term" value="F:oxidoreductase activity"/>
    <property type="evidence" value="ECO:0007669"/>
    <property type="project" value="UniProtKB-KW"/>
</dbReference>
<evidence type="ECO:0000256" key="2">
    <source>
        <dbReference type="ARBA" id="ARBA00023002"/>
    </source>
</evidence>
<evidence type="ECO:0000313" key="3">
    <source>
        <dbReference type="EMBL" id="QRD01213.1"/>
    </source>
</evidence>
<dbReference type="VEuPathDB" id="FungiDB:JI435_157460"/>
<keyword evidence="2" id="KW-0560">Oxidoreductase</keyword>
<dbReference type="PANTHER" id="PTHR44229:SF4">
    <property type="entry name" value="15-HYDROXYPROSTAGLANDIN DEHYDROGENASE [NAD(+)]"/>
    <property type="match status" value="1"/>
</dbReference>
<dbReference type="RefSeq" id="XP_001805884.1">
    <property type="nucleotide sequence ID" value="XM_001805832.1"/>
</dbReference>
<dbReference type="EMBL" id="CP069034">
    <property type="protein sequence ID" value="QRD01213.1"/>
    <property type="molecule type" value="Genomic_DNA"/>
</dbReference>
<dbReference type="OMA" id="NIYFRQP"/>
<keyword evidence="4" id="KW-1185">Reference proteome</keyword>
<dbReference type="PRINTS" id="PR00081">
    <property type="entry name" value="GDHRDH"/>
</dbReference>
<sequence length="288" mass="31615">MSKPVAIVTGAGSGIGEAVAKHMYSKGYKVVVADMNPATGEKVASALGPDAKFLQVDVSSYQSQARLFKQAYEWGGNRLDFCHANAGIDDRQILYEAEDKEELDAEGLLKPLNTKTMQVNLEGVIQGLWLFKYYVRRSKEAGGGKGKFVATSSAAGLYSMTQCPQYTASKYGVIGLARASGPVFVKEGITVNAICPAFIPTNLCPPEVLKRWPKEHITPLSTVNKAIDAFLADDKLTGQAVELSQENIYFREQVDYPNESQKWIGLESDKIWNEGYEVGKQPLKREGY</sequence>
<evidence type="ECO:0000256" key="1">
    <source>
        <dbReference type="ARBA" id="ARBA00006484"/>
    </source>
</evidence>
<dbReference type="KEGG" id="pno:SNOG_15746"/>
<dbReference type="Pfam" id="PF00106">
    <property type="entry name" value="adh_short"/>
    <property type="match status" value="1"/>
</dbReference>
<dbReference type="SUPFAM" id="SSF51735">
    <property type="entry name" value="NAD(P)-binding Rossmann-fold domains"/>
    <property type="match status" value="1"/>
</dbReference>
<organism evidence="3 4">
    <name type="scientific">Phaeosphaeria nodorum (strain SN15 / ATCC MYA-4574 / FGSC 10173)</name>
    <name type="common">Glume blotch fungus</name>
    <name type="synonym">Parastagonospora nodorum</name>
    <dbReference type="NCBI Taxonomy" id="321614"/>
    <lineage>
        <taxon>Eukaryota</taxon>
        <taxon>Fungi</taxon>
        <taxon>Dikarya</taxon>
        <taxon>Ascomycota</taxon>
        <taxon>Pezizomycotina</taxon>
        <taxon>Dothideomycetes</taxon>
        <taxon>Pleosporomycetidae</taxon>
        <taxon>Pleosporales</taxon>
        <taxon>Pleosporineae</taxon>
        <taxon>Phaeosphaeriaceae</taxon>
        <taxon>Parastagonospora</taxon>
    </lineage>
</organism>
<comment type="similarity">
    <text evidence="1">Belongs to the short-chain dehydrogenases/reductases (SDR) family.</text>
</comment>
<evidence type="ECO:0000313" key="4">
    <source>
        <dbReference type="Proteomes" id="UP000663193"/>
    </source>
</evidence>
<gene>
    <name evidence="3" type="ORF">JI435_157460</name>
</gene>
<dbReference type="Gene3D" id="3.40.50.720">
    <property type="entry name" value="NAD(P)-binding Rossmann-like Domain"/>
    <property type="match status" value="1"/>
</dbReference>
<dbReference type="OrthoDB" id="5371740at2759"/>
<evidence type="ECO:0008006" key="5">
    <source>
        <dbReference type="Google" id="ProtNLM"/>
    </source>
</evidence>
<dbReference type="InterPro" id="IPR036291">
    <property type="entry name" value="NAD(P)-bd_dom_sf"/>
</dbReference>
<accession>A0A7U2FA41</accession>
<protein>
    <recommendedName>
        <fullName evidence="5">NAD(P)-binding protein</fullName>
    </recommendedName>
</protein>
<dbReference type="Proteomes" id="UP000663193">
    <property type="component" value="Chromosome 12"/>
</dbReference>
<name>A0A7U2FA41_PHANO</name>
<dbReference type="CDD" id="cd05323">
    <property type="entry name" value="ADH_SDR_c_like"/>
    <property type="match status" value="1"/>
</dbReference>
<dbReference type="InterPro" id="IPR002347">
    <property type="entry name" value="SDR_fam"/>
</dbReference>